<gene>
    <name evidence="10" type="ORF">EX242_14810</name>
</gene>
<feature type="domain" description="MmeI-like N-terminal" evidence="5">
    <location>
        <begin position="23"/>
        <end position="155"/>
    </location>
</feature>
<sequence length="904" mass="102223">MKITYTEVHDNLRQLSTSITPESYVYDLLNCFGTAKASITRLKKKFTDSDEVISNGQIHFKKASRNLEQELGVLSQQKSLKKNKIRFVFVTDFKTVFARDVKADDTIQIKIEELHDEFEFFLPLAGMERASLATESVADARAAEKMAKLFDLLKRENAVESEDQIHAMNVFLSRVLFCFFAEDTGIFAKDQFTKTLGSLSHEDGSNVHTVMEELFCVLDTTNRENCSNNFKSFPYVNGGLFAETISIPHFNTRSRRALIECGSLDWSAINPDIFGSMIQAVMDVKKRSEMGMHYTSVQNIMKVLSPLFLDKLTEEYLKILDSDVKDETKVKNLKALCARLSKIKVGDMACGSGNFLIIAYKELRNLEINILRSIKKLQYSDEQSAMYAANQGLLLSDAPQCGISLGQFYGIEYDDFACSIAILSLWLVEHQMNQQFNEELGASEATLPLKSFNNIIHDNALRIDWSSVMPNEGETYIVGNPPFVGARKKNEEHTKDLEAVCKGIRKFKNLDYVSGWFIKGQQFISNNSKAKCALVATNSICQGDSVGILWSHLLSHSSVEIDFAYTSFNWSNNAKGKAAVTCVIVGMRNKSNEDKFIYTSGLKHKVPNINAYLISAPNVFVQAERLPLHKYPKMTFGSMPNDDGNLILTVEQKEQLITEYPEAKLFVRSLLGSKELINSLERYCLWINDDQLDSANAIPPIKNRISAVREYRENSPRAATKKLASTPYKFGEIRHIDKPSILFPSISSENRDYIPCDFFDANVISNNKNFVIYDGDEVLFALLSSKYNMLWAKAVAGRTRNDICYSNTICYNTLPLPNLNDEEKVQLSNLARRILKSRIINGGSLASMYGSSKMPDGLRNIHKELDSFVDSLYQTATNRSNPISTDTERLEVLFKMYTEMKEQQ</sequence>
<comment type="caution">
    <text evidence="10">The sequence shown here is derived from an EMBL/GenBank/DDBJ whole genome shotgun (WGS) entry which is preliminary data.</text>
</comment>
<evidence type="ECO:0000256" key="3">
    <source>
        <dbReference type="ARBA" id="ARBA00022679"/>
    </source>
</evidence>
<evidence type="ECO:0000259" key="7">
    <source>
        <dbReference type="Pfam" id="PF20466"/>
    </source>
</evidence>
<dbReference type="GO" id="GO:0009007">
    <property type="term" value="F:site-specific DNA-methyltransferase (adenine-specific) activity"/>
    <property type="evidence" value="ECO:0007669"/>
    <property type="project" value="UniProtKB-EC"/>
</dbReference>
<evidence type="ECO:0000256" key="2">
    <source>
        <dbReference type="ARBA" id="ARBA00022603"/>
    </source>
</evidence>
<feature type="domain" description="MmeI-like target recognition" evidence="7">
    <location>
        <begin position="616"/>
        <end position="819"/>
    </location>
</feature>
<dbReference type="InterPro" id="IPR046819">
    <property type="entry name" value="MmeI_hel"/>
</dbReference>
<comment type="catalytic activity">
    <reaction evidence="4">
        <text>a 2'-deoxyadenosine in DNA + S-adenosyl-L-methionine = an N(6)-methyl-2'-deoxyadenosine in DNA + S-adenosyl-L-homocysteine + H(+)</text>
        <dbReference type="Rhea" id="RHEA:15197"/>
        <dbReference type="Rhea" id="RHEA-COMP:12418"/>
        <dbReference type="Rhea" id="RHEA-COMP:12419"/>
        <dbReference type="ChEBI" id="CHEBI:15378"/>
        <dbReference type="ChEBI" id="CHEBI:57856"/>
        <dbReference type="ChEBI" id="CHEBI:59789"/>
        <dbReference type="ChEBI" id="CHEBI:90615"/>
        <dbReference type="ChEBI" id="CHEBI:90616"/>
        <dbReference type="EC" id="2.1.1.72"/>
    </reaction>
</comment>
<reference evidence="10" key="1">
    <citation type="submission" date="2019-02" db="EMBL/GenBank/DDBJ databases">
        <title>Genomic characterization of isolates from hospital effluents in KZN, South Africa.</title>
        <authorList>
            <person name="Ntshobeni N."/>
            <person name="Allam M."/>
            <person name="Ismail A."/>
            <person name="Amoako D."/>
            <person name="Essack S."/>
            <person name="Chenia H."/>
        </authorList>
    </citation>
    <scope>NUCLEOTIDE SEQUENCE</scope>
    <source>
        <strain evidence="10">AFE97_S1</strain>
    </source>
</reference>
<dbReference type="Gene3D" id="3.40.50.150">
    <property type="entry name" value="Vaccinia Virus protein VP39"/>
    <property type="match status" value="1"/>
</dbReference>
<evidence type="ECO:0000313" key="10">
    <source>
        <dbReference type="EMBL" id="MBX6981519.1"/>
    </source>
</evidence>
<evidence type="ECO:0000313" key="11">
    <source>
        <dbReference type="Proteomes" id="UP000824410"/>
    </source>
</evidence>
<feature type="domain" description="MmeI-like DNA-methyltransferase" evidence="9">
    <location>
        <begin position="327"/>
        <end position="598"/>
    </location>
</feature>
<dbReference type="AlphaFoldDB" id="A0AAP2K071"/>
<dbReference type="InterPro" id="IPR046818">
    <property type="entry name" value="MmeI_C"/>
</dbReference>
<organism evidence="10 11">
    <name type="scientific">Providencia rettgeri</name>
    <dbReference type="NCBI Taxonomy" id="587"/>
    <lineage>
        <taxon>Bacteria</taxon>
        <taxon>Pseudomonadati</taxon>
        <taxon>Pseudomonadota</taxon>
        <taxon>Gammaproteobacteria</taxon>
        <taxon>Enterobacterales</taxon>
        <taxon>Morganellaceae</taxon>
        <taxon>Providencia</taxon>
    </lineage>
</organism>
<accession>A0AAP2K071</accession>
<dbReference type="InterPro" id="IPR050953">
    <property type="entry name" value="N4_N6_ade-DNA_methylase"/>
</dbReference>
<dbReference type="PANTHER" id="PTHR33841">
    <property type="entry name" value="DNA METHYLTRANSFERASE YEEA-RELATED"/>
    <property type="match status" value="1"/>
</dbReference>
<protein>
    <recommendedName>
        <fullName evidence="1">site-specific DNA-methyltransferase (adenine-specific)</fullName>
        <ecNumber evidence="1">2.1.1.72</ecNumber>
    </recommendedName>
</protein>
<dbReference type="InterPro" id="IPR046820">
    <property type="entry name" value="MmeI_TRD"/>
</dbReference>
<dbReference type="SUPFAM" id="SSF53335">
    <property type="entry name" value="S-adenosyl-L-methionine-dependent methyltransferases"/>
    <property type="match status" value="1"/>
</dbReference>
<evidence type="ECO:0000259" key="9">
    <source>
        <dbReference type="Pfam" id="PF20473"/>
    </source>
</evidence>
<dbReference type="PROSITE" id="PS00092">
    <property type="entry name" value="N6_MTASE"/>
    <property type="match status" value="1"/>
</dbReference>
<dbReference type="EC" id="2.1.1.72" evidence="1"/>
<evidence type="ECO:0000256" key="4">
    <source>
        <dbReference type="ARBA" id="ARBA00047942"/>
    </source>
</evidence>
<keyword evidence="2 10" id="KW-0489">Methyltransferase</keyword>
<dbReference type="Pfam" id="PF20464">
    <property type="entry name" value="MmeI_N"/>
    <property type="match status" value="1"/>
</dbReference>
<name>A0AAP2K071_PRORE</name>
<dbReference type="Pfam" id="PF20466">
    <property type="entry name" value="MmeI_TRD"/>
    <property type="match status" value="1"/>
</dbReference>
<dbReference type="Pfam" id="PF20467">
    <property type="entry name" value="MmeI_C"/>
    <property type="match status" value="1"/>
</dbReference>
<dbReference type="RefSeq" id="WP_147675449.1">
    <property type="nucleotide sequence ID" value="NZ_SHCZ01000022.1"/>
</dbReference>
<dbReference type="InterPro" id="IPR046816">
    <property type="entry name" value="MmeI_Mtase"/>
</dbReference>
<dbReference type="PANTHER" id="PTHR33841:SF1">
    <property type="entry name" value="DNA METHYLTRANSFERASE A"/>
    <property type="match status" value="1"/>
</dbReference>
<dbReference type="Pfam" id="PF20473">
    <property type="entry name" value="MmeI_Mtase"/>
    <property type="match status" value="1"/>
</dbReference>
<dbReference type="EMBL" id="SHDO01000017">
    <property type="protein sequence ID" value="MBX6981519.1"/>
    <property type="molecule type" value="Genomic_DNA"/>
</dbReference>
<dbReference type="Proteomes" id="UP000824410">
    <property type="component" value="Unassembled WGS sequence"/>
</dbReference>
<feature type="domain" description="MmeI-like C-terminal" evidence="8">
    <location>
        <begin position="820"/>
        <end position="901"/>
    </location>
</feature>
<dbReference type="Pfam" id="PF20465">
    <property type="entry name" value="MmeI_hel"/>
    <property type="match status" value="1"/>
</dbReference>
<evidence type="ECO:0000259" key="8">
    <source>
        <dbReference type="Pfam" id="PF20467"/>
    </source>
</evidence>
<dbReference type="InterPro" id="IPR046817">
    <property type="entry name" value="MmeI_N"/>
</dbReference>
<evidence type="ECO:0000259" key="6">
    <source>
        <dbReference type="Pfam" id="PF20465"/>
    </source>
</evidence>
<dbReference type="GO" id="GO:0032259">
    <property type="term" value="P:methylation"/>
    <property type="evidence" value="ECO:0007669"/>
    <property type="project" value="UniProtKB-KW"/>
</dbReference>
<proteinExistence type="predicted"/>
<keyword evidence="3" id="KW-0808">Transferase</keyword>
<dbReference type="InterPro" id="IPR002052">
    <property type="entry name" value="DNA_methylase_N6_adenine_CS"/>
</dbReference>
<feature type="domain" description="MmeI-like helicase spacer" evidence="6">
    <location>
        <begin position="166"/>
        <end position="241"/>
    </location>
</feature>
<dbReference type="InterPro" id="IPR029063">
    <property type="entry name" value="SAM-dependent_MTases_sf"/>
</dbReference>
<evidence type="ECO:0000259" key="5">
    <source>
        <dbReference type="Pfam" id="PF20464"/>
    </source>
</evidence>
<evidence type="ECO:0000256" key="1">
    <source>
        <dbReference type="ARBA" id="ARBA00011900"/>
    </source>
</evidence>
<dbReference type="GO" id="GO:0003676">
    <property type="term" value="F:nucleic acid binding"/>
    <property type="evidence" value="ECO:0007669"/>
    <property type="project" value="InterPro"/>
</dbReference>